<dbReference type="Proteomes" id="UP000273786">
    <property type="component" value="Unassembled WGS sequence"/>
</dbReference>
<proteinExistence type="predicted"/>
<protein>
    <submittedName>
        <fullName evidence="2">Uncharacterized protein</fullName>
    </submittedName>
</protein>
<evidence type="ECO:0000313" key="3">
    <source>
        <dbReference type="Proteomes" id="UP000273786"/>
    </source>
</evidence>
<reference evidence="2 3" key="1">
    <citation type="submission" date="2018-11" db="EMBL/GenBank/DDBJ databases">
        <title>the genome of Mesorhizobium tamadayense DSM 28320.</title>
        <authorList>
            <person name="Gao J."/>
        </authorList>
    </citation>
    <scope>NUCLEOTIDE SEQUENCE [LARGE SCALE GENOMIC DNA]</scope>
    <source>
        <strain evidence="2 3">DSM 28320</strain>
    </source>
</reference>
<feature type="signal peptide" evidence="1">
    <location>
        <begin position="1"/>
        <end position="34"/>
    </location>
</feature>
<keyword evidence="1" id="KW-0732">Signal</keyword>
<keyword evidence="3" id="KW-1185">Reference proteome</keyword>
<gene>
    <name evidence="2" type="ORF">EH240_05345</name>
</gene>
<name>A0A3P3G5F0_9HYPH</name>
<organism evidence="2 3">
    <name type="scientific">Mesorhizobium tamadayense</name>
    <dbReference type="NCBI Taxonomy" id="425306"/>
    <lineage>
        <taxon>Bacteria</taxon>
        <taxon>Pseudomonadati</taxon>
        <taxon>Pseudomonadota</taxon>
        <taxon>Alphaproteobacteria</taxon>
        <taxon>Hyphomicrobiales</taxon>
        <taxon>Phyllobacteriaceae</taxon>
        <taxon>Mesorhizobium</taxon>
    </lineage>
</organism>
<dbReference type="RefSeq" id="WP_124996366.1">
    <property type="nucleotide sequence ID" value="NZ_RQXT01000004.1"/>
</dbReference>
<comment type="caution">
    <text evidence="2">The sequence shown here is derived from an EMBL/GenBank/DDBJ whole genome shotgun (WGS) entry which is preliminary data.</text>
</comment>
<evidence type="ECO:0000256" key="1">
    <source>
        <dbReference type="SAM" id="SignalP"/>
    </source>
</evidence>
<evidence type="ECO:0000313" key="2">
    <source>
        <dbReference type="EMBL" id="RRI05957.1"/>
    </source>
</evidence>
<dbReference type="AlphaFoldDB" id="A0A3P3G5F0"/>
<sequence length="154" mass="16995">MIARELLTMSKISAVAPSLIVLLFATCGSSASLADSDFLRVSIKCPDQPGNGALETINENAEGNQSRVSYFYSNGRMERVVVAHSEDGTVFFKELFALDRATSETTNKAPAFHGYENSGKALFRFYCFAEPEAKKRYLELLQANRDVLRQLKGG</sequence>
<dbReference type="EMBL" id="RQXT01000004">
    <property type="protein sequence ID" value="RRI05957.1"/>
    <property type="molecule type" value="Genomic_DNA"/>
</dbReference>
<feature type="chain" id="PRO_5017930391" evidence="1">
    <location>
        <begin position="35"/>
        <end position="154"/>
    </location>
</feature>
<accession>A0A3P3G5F0</accession>
<dbReference type="OrthoDB" id="8080420at2"/>